<feature type="domain" description="U-box" evidence="7">
    <location>
        <begin position="274"/>
        <end position="348"/>
    </location>
</feature>
<sequence>MENDVVEVVQTLPHSHANIKVHRLMCTELMKFVNRTSQILPDIESAQPRCTMGIQALCSVNRAIEKANSLIQHCTECSKLYLAITGEAILSRCEKVQKTLELSLTQIQNLVLLVLAGQVSGIVDDIRNAKFHLEPSEEEAGKVVLALLRRDPSTSDSIETSEFKAFQLAAVRLQLTSPKALLIERRSIKNLLRKVHDTDQPKEKILKYLLYLLRKYGKSVQSEHKDGAIVQHEDSYASTKSACNDVVCAESIELEPHVQYGYDEAETDACRTPIPPEEFRCPISLRLMHDPVVIASGQTFERMSIEKWFSEGHDTCPKTQEKLSHLSMTPNSVMKDLIFKWSRRHGIPIPDPCSQSTPGALSIWKTTSCNSIASFGSSMNDVPIHIDVSSISLDSSDASYASDSSHVKIVDALSMVPPRMNSGSHGYQSSVNSNHWITSGILAKLAELPWESQCKLVEDVKNDLKEDDQACLFLLSDSSVPSLIRFMEDACSLSDVKAQRDGVQVLLALVSKCRSEMPALTEHVFRVLASFIDSEITEDALSILEVLSDCQYCKSKIMASGVVLSILEILDRQISDLPVCAVKILYNLSLDKDIGSHIQSLGCIAKLVPLLGDSSLAEYSIKIIRNLCNSEGGRVAVAENNGCITSIAQLLEIGSHEEQEHGVAVLLSLCSQRIQYCLLVLGEGIVPPLVNISVNGNARGKESAMELLRLLRDVRTSDSLENSLPHPGANREFSRDGNGSKEKKPSNKASGFFGRKLKVFSKPRSLALF</sequence>
<gene>
    <name evidence="8" type="ORF">NE237_023986</name>
</gene>
<organism evidence="8 9">
    <name type="scientific">Protea cynaroides</name>
    <dbReference type="NCBI Taxonomy" id="273540"/>
    <lineage>
        <taxon>Eukaryota</taxon>
        <taxon>Viridiplantae</taxon>
        <taxon>Streptophyta</taxon>
        <taxon>Embryophyta</taxon>
        <taxon>Tracheophyta</taxon>
        <taxon>Spermatophyta</taxon>
        <taxon>Magnoliopsida</taxon>
        <taxon>Proteales</taxon>
        <taxon>Proteaceae</taxon>
        <taxon>Protea</taxon>
    </lineage>
</organism>
<dbReference type="GO" id="GO:0061630">
    <property type="term" value="F:ubiquitin protein ligase activity"/>
    <property type="evidence" value="ECO:0007669"/>
    <property type="project" value="UniProtKB-EC"/>
</dbReference>
<dbReference type="InterPro" id="IPR011989">
    <property type="entry name" value="ARM-like"/>
</dbReference>
<reference evidence="8" key="1">
    <citation type="journal article" date="2023" name="Plant J.">
        <title>The genome of the king protea, Protea cynaroides.</title>
        <authorList>
            <person name="Chang J."/>
            <person name="Duong T.A."/>
            <person name="Schoeman C."/>
            <person name="Ma X."/>
            <person name="Roodt D."/>
            <person name="Barker N."/>
            <person name="Li Z."/>
            <person name="Van de Peer Y."/>
            <person name="Mizrachi E."/>
        </authorList>
    </citation>
    <scope>NUCLEOTIDE SEQUENCE</scope>
    <source>
        <tissue evidence="8">Young leaves</tissue>
    </source>
</reference>
<feature type="region of interest" description="Disordered" evidence="6">
    <location>
        <begin position="719"/>
        <end position="750"/>
    </location>
</feature>
<protein>
    <recommendedName>
        <fullName evidence="3">RING-type E3 ubiquitin transferase</fullName>
        <ecNumber evidence="3">2.3.2.27</ecNumber>
    </recommendedName>
</protein>
<dbReference type="OrthoDB" id="10064100at2759"/>
<evidence type="ECO:0000256" key="1">
    <source>
        <dbReference type="ARBA" id="ARBA00000900"/>
    </source>
</evidence>
<dbReference type="PROSITE" id="PS51698">
    <property type="entry name" value="U_BOX"/>
    <property type="match status" value="1"/>
</dbReference>
<keyword evidence="9" id="KW-1185">Reference proteome</keyword>
<dbReference type="Gene3D" id="3.30.40.10">
    <property type="entry name" value="Zinc/RING finger domain, C3HC4 (zinc finger)"/>
    <property type="match status" value="1"/>
</dbReference>
<evidence type="ECO:0000313" key="8">
    <source>
        <dbReference type="EMBL" id="KAJ4964047.1"/>
    </source>
</evidence>
<dbReference type="CDD" id="cd16664">
    <property type="entry name" value="RING-Ubox_PUB"/>
    <property type="match status" value="1"/>
</dbReference>
<keyword evidence="4" id="KW-0808">Transferase</keyword>
<dbReference type="SUPFAM" id="SSF57850">
    <property type="entry name" value="RING/U-box"/>
    <property type="match status" value="1"/>
</dbReference>
<dbReference type="PANTHER" id="PTHR23315:SF240">
    <property type="entry name" value="U-BOX DOMAIN-CONTAINING PROTEIN 5"/>
    <property type="match status" value="1"/>
</dbReference>
<dbReference type="SMART" id="SM00504">
    <property type="entry name" value="Ubox"/>
    <property type="match status" value="1"/>
</dbReference>
<evidence type="ECO:0000259" key="7">
    <source>
        <dbReference type="PROSITE" id="PS51698"/>
    </source>
</evidence>
<dbReference type="InterPro" id="IPR003613">
    <property type="entry name" value="Ubox_domain"/>
</dbReference>
<dbReference type="InterPro" id="IPR058678">
    <property type="entry name" value="ARM_PUB"/>
</dbReference>
<feature type="compositionally biased region" description="Basic and acidic residues" evidence="6">
    <location>
        <begin position="732"/>
        <end position="745"/>
    </location>
</feature>
<evidence type="ECO:0000256" key="6">
    <source>
        <dbReference type="SAM" id="MobiDB-lite"/>
    </source>
</evidence>
<proteinExistence type="predicted"/>
<comment type="catalytic activity">
    <reaction evidence="1">
        <text>S-ubiquitinyl-[E2 ubiquitin-conjugating enzyme]-L-cysteine + [acceptor protein]-L-lysine = [E2 ubiquitin-conjugating enzyme]-L-cysteine + N(6)-ubiquitinyl-[acceptor protein]-L-lysine.</text>
        <dbReference type="EC" id="2.3.2.27"/>
    </reaction>
</comment>
<dbReference type="SUPFAM" id="SSF48371">
    <property type="entry name" value="ARM repeat"/>
    <property type="match status" value="1"/>
</dbReference>
<evidence type="ECO:0000256" key="5">
    <source>
        <dbReference type="ARBA" id="ARBA00022786"/>
    </source>
</evidence>
<dbReference type="InterPro" id="IPR016024">
    <property type="entry name" value="ARM-type_fold"/>
</dbReference>
<dbReference type="Proteomes" id="UP001141806">
    <property type="component" value="Unassembled WGS sequence"/>
</dbReference>
<dbReference type="EMBL" id="JAMYWD010000008">
    <property type="protein sequence ID" value="KAJ4964047.1"/>
    <property type="molecule type" value="Genomic_DNA"/>
</dbReference>
<dbReference type="Pfam" id="PF04564">
    <property type="entry name" value="U-box"/>
    <property type="match status" value="1"/>
</dbReference>
<dbReference type="EC" id="2.3.2.27" evidence="3"/>
<dbReference type="Pfam" id="PF25598">
    <property type="entry name" value="ARM_PUB"/>
    <property type="match status" value="1"/>
</dbReference>
<dbReference type="InterPro" id="IPR013083">
    <property type="entry name" value="Znf_RING/FYVE/PHD"/>
</dbReference>
<evidence type="ECO:0000256" key="3">
    <source>
        <dbReference type="ARBA" id="ARBA00012483"/>
    </source>
</evidence>
<evidence type="ECO:0000256" key="2">
    <source>
        <dbReference type="ARBA" id="ARBA00004906"/>
    </source>
</evidence>
<keyword evidence="5" id="KW-0833">Ubl conjugation pathway</keyword>
<name>A0A9Q0HH94_9MAGN</name>
<dbReference type="InterPro" id="IPR045210">
    <property type="entry name" value="RING-Ubox_PUB"/>
</dbReference>
<evidence type="ECO:0000256" key="4">
    <source>
        <dbReference type="ARBA" id="ARBA00022679"/>
    </source>
</evidence>
<comment type="pathway">
    <text evidence="2">Protein modification; protein ubiquitination.</text>
</comment>
<evidence type="ECO:0000313" key="9">
    <source>
        <dbReference type="Proteomes" id="UP001141806"/>
    </source>
</evidence>
<dbReference type="Gene3D" id="1.25.10.10">
    <property type="entry name" value="Leucine-rich Repeat Variant"/>
    <property type="match status" value="1"/>
</dbReference>
<dbReference type="PANTHER" id="PTHR23315">
    <property type="entry name" value="U BOX DOMAIN-CONTAINING"/>
    <property type="match status" value="1"/>
</dbReference>
<accession>A0A9Q0HH94</accession>
<comment type="caution">
    <text evidence="8">The sequence shown here is derived from an EMBL/GenBank/DDBJ whole genome shotgun (WGS) entry which is preliminary data.</text>
</comment>
<dbReference type="GO" id="GO:0016567">
    <property type="term" value="P:protein ubiquitination"/>
    <property type="evidence" value="ECO:0007669"/>
    <property type="project" value="InterPro"/>
</dbReference>
<dbReference type="AlphaFoldDB" id="A0A9Q0HH94"/>